<sequence>MSSTPNTAAVLLVGAAYYGSRILVDWLALWAYPWCDHPIKCFDYVRELEASLDRSVDPCDNFYEHVCAHWSRRYPAFANYLHLLQARTMSFLLHELERPAPQHRSKAVRQVVSGYQACRKAFTKLREDIQVLFDIFDKFNVTWPALTLPENFDVIEYLFGMSLDYNLETPVLLTLEPYLRTDRRYALSMYIRPTENHDPFDPAKIAACMPLVAPSIGGDTAFNFGEIIFFVYLDLIYHIEAFTDLNQIIPVYTTIEALADDVKDQAPLDALLNTINRHLPQDKSIGKDEELLVPKNTGLVLNEMLRSSKPAHYVNLVLFSGWNIVTSMNFGLSSSMLSCISGKSPIGNSFLAVAHCVQAANEVAGYALARFFIDSMGQSEAVRNTTDTWNALRDATERNFATLSWMDESTATGAMGHVGDLVPVIPLPAHLNSSEALDAFYDYLVEDQSLPFFQWFVRSKKQRSDKYKRLIREDPNVTVYREDIRLSSTNVNAFYLPLFHIMAILPAIMIPPFVPNGVTQAVTYGAIGKILGHELSHAFDPLFSSLTRTGDNATWWSQQSFESFLEKQGCVVSQLANYTDSEIHAFNALSEAFADTAGTEKARLAYASLPTQRGVLGYSPEQLFFIAGCFEFCAQNAYSWETEDIYPAYALRCNMPVSNQKHFAEAFNCPADAALNPSTRCTFHY</sequence>
<dbReference type="SUPFAM" id="SSF55486">
    <property type="entry name" value="Metalloproteases ('zincins'), catalytic domain"/>
    <property type="match status" value="1"/>
</dbReference>
<name>A0A9D4PFZ7_RHISA</name>
<dbReference type="OMA" id="MEGLNME"/>
<comment type="caution">
    <text evidence="10">The sequence shown here is derived from an EMBL/GenBank/DDBJ whole genome shotgun (WGS) entry which is preliminary data.</text>
</comment>
<evidence type="ECO:0000256" key="3">
    <source>
        <dbReference type="ARBA" id="ARBA00022670"/>
    </source>
</evidence>
<dbReference type="GO" id="GO:0016485">
    <property type="term" value="P:protein processing"/>
    <property type="evidence" value="ECO:0007669"/>
    <property type="project" value="TreeGrafter"/>
</dbReference>
<organism evidence="10 11">
    <name type="scientific">Rhipicephalus sanguineus</name>
    <name type="common">Brown dog tick</name>
    <name type="synonym">Ixodes sanguineus</name>
    <dbReference type="NCBI Taxonomy" id="34632"/>
    <lineage>
        <taxon>Eukaryota</taxon>
        <taxon>Metazoa</taxon>
        <taxon>Ecdysozoa</taxon>
        <taxon>Arthropoda</taxon>
        <taxon>Chelicerata</taxon>
        <taxon>Arachnida</taxon>
        <taxon>Acari</taxon>
        <taxon>Parasitiformes</taxon>
        <taxon>Ixodida</taxon>
        <taxon>Ixodoidea</taxon>
        <taxon>Ixodidae</taxon>
        <taxon>Rhipicephalinae</taxon>
        <taxon>Rhipicephalus</taxon>
        <taxon>Rhipicephalus</taxon>
    </lineage>
</organism>
<dbReference type="GO" id="GO:0046872">
    <property type="term" value="F:metal ion binding"/>
    <property type="evidence" value="ECO:0007669"/>
    <property type="project" value="UniProtKB-KW"/>
</dbReference>
<dbReference type="Pfam" id="PF05649">
    <property type="entry name" value="Peptidase_M13_N"/>
    <property type="match status" value="1"/>
</dbReference>
<dbReference type="Gene3D" id="1.10.1380.10">
    <property type="entry name" value="Neutral endopeptidase , domain2"/>
    <property type="match status" value="2"/>
</dbReference>
<dbReference type="OrthoDB" id="6477792at2759"/>
<dbReference type="GO" id="GO:0005886">
    <property type="term" value="C:plasma membrane"/>
    <property type="evidence" value="ECO:0007669"/>
    <property type="project" value="TreeGrafter"/>
</dbReference>
<dbReference type="InterPro" id="IPR008753">
    <property type="entry name" value="Peptidase_M13_N"/>
</dbReference>
<accession>A0A9D4PFZ7</accession>
<dbReference type="PANTHER" id="PTHR11733:SF241">
    <property type="entry name" value="GH26575P-RELATED"/>
    <property type="match status" value="1"/>
</dbReference>
<comment type="cofactor">
    <cofactor evidence="1">
        <name>Zn(2+)</name>
        <dbReference type="ChEBI" id="CHEBI:29105"/>
    </cofactor>
</comment>
<keyword evidence="7" id="KW-0482">Metalloprotease</keyword>
<dbReference type="InterPro" id="IPR024079">
    <property type="entry name" value="MetalloPept_cat_dom_sf"/>
</dbReference>
<dbReference type="AlphaFoldDB" id="A0A9D4PFZ7"/>
<evidence type="ECO:0000313" key="10">
    <source>
        <dbReference type="EMBL" id="KAH7939959.1"/>
    </source>
</evidence>
<evidence type="ECO:0000313" key="11">
    <source>
        <dbReference type="Proteomes" id="UP000821837"/>
    </source>
</evidence>
<dbReference type="Pfam" id="PF01431">
    <property type="entry name" value="Peptidase_M13"/>
    <property type="match status" value="1"/>
</dbReference>
<dbReference type="VEuPathDB" id="VectorBase:RSAN_055284"/>
<evidence type="ECO:0000256" key="5">
    <source>
        <dbReference type="ARBA" id="ARBA00022801"/>
    </source>
</evidence>
<evidence type="ECO:0000256" key="7">
    <source>
        <dbReference type="ARBA" id="ARBA00023049"/>
    </source>
</evidence>
<evidence type="ECO:0000259" key="8">
    <source>
        <dbReference type="Pfam" id="PF01431"/>
    </source>
</evidence>
<feature type="domain" description="Peptidase M13 N-terminal" evidence="9">
    <location>
        <begin position="58"/>
        <end position="189"/>
    </location>
</feature>
<dbReference type="InterPro" id="IPR000718">
    <property type="entry name" value="Peptidase_M13"/>
</dbReference>
<keyword evidence="4" id="KW-0479">Metal-binding</keyword>
<evidence type="ECO:0000256" key="1">
    <source>
        <dbReference type="ARBA" id="ARBA00001947"/>
    </source>
</evidence>
<keyword evidence="6" id="KW-0862">Zinc</keyword>
<evidence type="ECO:0000256" key="4">
    <source>
        <dbReference type="ARBA" id="ARBA00022723"/>
    </source>
</evidence>
<gene>
    <name evidence="10" type="ORF">HPB52_019622</name>
</gene>
<dbReference type="PANTHER" id="PTHR11733">
    <property type="entry name" value="ZINC METALLOPROTEASE FAMILY M13 NEPRILYSIN-RELATED"/>
    <property type="match status" value="1"/>
</dbReference>
<keyword evidence="11" id="KW-1185">Reference proteome</keyword>
<proteinExistence type="inferred from homology"/>
<dbReference type="GO" id="GO:0004222">
    <property type="term" value="F:metalloendopeptidase activity"/>
    <property type="evidence" value="ECO:0007669"/>
    <property type="project" value="InterPro"/>
</dbReference>
<feature type="domain" description="Peptidase M13 C-terminal" evidence="8">
    <location>
        <begin position="492"/>
        <end position="682"/>
    </location>
</feature>
<protein>
    <recommendedName>
        <fullName evidence="12">Endothelin-converting enzyme 1</fullName>
    </recommendedName>
</protein>
<evidence type="ECO:0000256" key="6">
    <source>
        <dbReference type="ARBA" id="ARBA00022833"/>
    </source>
</evidence>
<dbReference type="InterPro" id="IPR042089">
    <property type="entry name" value="Peptidase_M13_dom_2"/>
</dbReference>
<keyword evidence="5" id="KW-0378">Hydrolase</keyword>
<dbReference type="PROSITE" id="PS51885">
    <property type="entry name" value="NEPRILYSIN"/>
    <property type="match status" value="1"/>
</dbReference>
<dbReference type="InterPro" id="IPR018497">
    <property type="entry name" value="Peptidase_M13_C"/>
</dbReference>
<evidence type="ECO:0008006" key="12">
    <source>
        <dbReference type="Google" id="ProtNLM"/>
    </source>
</evidence>
<reference evidence="10" key="1">
    <citation type="journal article" date="2020" name="Cell">
        <title>Large-Scale Comparative Analyses of Tick Genomes Elucidate Their Genetic Diversity and Vector Capacities.</title>
        <authorList>
            <consortium name="Tick Genome and Microbiome Consortium (TIGMIC)"/>
            <person name="Jia N."/>
            <person name="Wang J."/>
            <person name="Shi W."/>
            <person name="Du L."/>
            <person name="Sun Y."/>
            <person name="Zhan W."/>
            <person name="Jiang J.F."/>
            <person name="Wang Q."/>
            <person name="Zhang B."/>
            <person name="Ji P."/>
            <person name="Bell-Sakyi L."/>
            <person name="Cui X.M."/>
            <person name="Yuan T.T."/>
            <person name="Jiang B.G."/>
            <person name="Yang W.F."/>
            <person name="Lam T.T."/>
            <person name="Chang Q.C."/>
            <person name="Ding S.J."/>
            <person name="Wang X.J."/>
            <person name="Zhu J.G."/>
            <person name="Ruan X.D."/>
            <person name="Zhao L."/>
            <person name="Wei J.T."/>
            <person name="Ye R.Z."/>
            <person name="Que T.C."/>
            <person name="Du C.H."/>
            <person name="Zhou Y.H."/>
            <person name="Cheng J.X."/>
            <person name="Dai P.F."/>
            <person name="Guo W.B."/>
            <person name="Han X.H."/>
            <person name="Huang E.J."/>
            <person name="Li L.F."/>
            <person name="Wei W."/>
            <person name="Gao Y.C."/>
            <person name="Liu J.Z."/>
            <person name="Shao H.Z."/>
            <person name="Wang X."/>
            <person name="Wang C.C."/>
            <person name="Yang T.C."/>
            <person name="Huo Q.B."/>
            <person name="Li W."/>
            <person name="Chen H.Y."/>
            <person name="Chen S.E."/>
            <person name="Zhou L.G."/>
            <person name="Ni X.B."/>
            <person name="Tian J.H."/>
            <person name="Sheng Y."/>
            <person name="Liu T."/>
            <person name="Pan Y.S."/>
            <person name="Xia L.Y."/>
            <person name="Li J."/>
            <person name="Zhao F."/>
            <person name="Cao W.C."/>
        </authorList>
    </citation>
    <scope>NUCLEOTIDE SEQUENCE</scope>
    <source>
        <strain evidence="10">Rsan-2018</strain>
    </source>
</reference>
<comment type="similarity">
    <text evidence="2">Belongs to the peptidase M13 family.</text>
</comment>
<reference evidence="10" key="2">
    <citation type="submission" date="2021-09" db="EMBL/GenBank/DDBJ databases">
        <authorList>
            <person name="Jia N."/>
            <person name="Wang J."/>
            <person name="Shi W."/>
            <person name="Du L."/>
            <person name="Sun Y."/>
            <person name="Zhan W."/>
            <person name="Jiang J."/>
            <person name="Wang Q."/>
            <person name="Zhang B."/>
            <person name="Ji P."/>
            <person name="Sakyi L.B."/>
            <person name="Cui X."/>
            <person name="Yuan T."/>
            <person name="Jiang B."/>
            <person name="Yang W."/>
            <person name="Lam T.T.-Y."/>
            <person name="Chang Q."/>
            <person name="Ding S."/>
            <person name="Wang X."/>
            <person name="Zhu J."/>
            <person name="Ruan X."/>
            <person name="Zhao L."/>
            <person name="Wei J."/>
            <person name="Que T."/>
            <person name="Du C."/>
            <person name="Cheng J."/>
            <person name="Dai P."/>
            <person name="Han X."/>
            <person name="Huang E."/>
            <person name="Gao Y."/>
            <person name="Liu J."/>
            <person name="Shao H."/>
            <person name="Ye R."/>
            <person name="Li L."/>
            <person name="Wei W."/>
            <person name="Wang X."/>
            <person name="Wang C."/>
            <person name="Huo Q."/>
            <person name="Li W."/>
            <person name="Guo W."/>
            <person name="Chen H."/>
            <person name="Chen S."/>
            <person name="Zhou L."/>
            <person name="Zhou L."/>
            <person name="Ni X."/>
            <person name="Tian J."/>
            <person name="Zhou Y."/>
            <person name="Sheng Y."/>
            <person name="Liu T."/>
            <person name="Pan Y."/>
            <person name="Xia L."/>
            <person name="Li J."/>
            <person name="Zhao F."/>
            <person name="Cao W."/>
        </authorList>
    </citation>
    <scope>NUCLEOTIDE SEQUENCE</scope>
    <source>
        <strain evidence="10">Rsan-2018</strain>
        <tissue evidence="10">Larvae</tissue>
    </source>
</reference>
<dbReference type="EMBL" id="JABSTV010001254">
    <property type="protein sequence ID" value="KAH7939959.1"/>
    <property type="molecule type" value="Genomic_DNA"/>
</dbReference>
<keyword evidence="3" id="KW-0645">Protease</keyword>
<dbReference type="Gene3D" id="3.40.390.10">
    <property type="entry name" value="Collagenase (Catalytic Domain)"/>
    <property type="match status" value="2"/>
</dbReference>
<evidence type="ECO:0000259" key="9">
    <source>
        <dbReference type="Pfam" id="PF05649"/>
    </source>
</evidence>
<evidence type="ECO:0000256" key="2">
    <source>
        <dbReference type="ARBA" id="ARBA00007357"/>
    </source>
</evidence>
<dbReference type="Proteomes" id="UP000821837">
    <property type="component" value="Chromosome 8"/>
</dbReference>